<dbReference type="GO" id="GO:0030170">
    <property type="term" value="F:pyridoxal phosphate binding"/>
    <property type="evidence" value="ECO:0007669"/>
    <property type="project" value="InterPro"/>
</dbReference>
<evidence type="ECO:0000256" key="4">
    <source>
        <dbReference type="ARBA" id="ARBA00022679"/>
    </source>
</evidence>
<dbReference type="PANTHER" id="PTHR43488">
    <property type="entry name" value="GLUTAMATE-PYRUVATE AMINOTRANSFERASE ALAA"/>
    <property type="match status" value="1"/>
</dbReference>
<keyword evidence="5" id="KW-0663">Pyridoxal phosphate</keyword>
<dbReference type="InterPro" id="IPR015424">
    <property type="entry name" value="PyrdxlP-dep_Trfase"/>
</dbReference>
<dbReference type="InterPro" id="IPR004839">
    <property type="entry name" value="Aminotransferase_I/II_large"/>
</dbReference>
<dbReference type="GO" id="GO:0004021">
    <property type="term" value="F:L-alanine:2-oxoglutarate aminotransferase activity"/>
    <property type="evidence" value="ECO:0007669"/>
    <property type="project" value="UniProtKB-EC"/>
</dbReference>
<dbReference type="Pfam" id="PF00155">
    <property type="entry name" value="Aminotran_1_2"/>
    <property type="match status" value="1"/>
</dbReference>
<name>A0A521G3R2_9BACT</name>
<organism evidence="8 9">
    <name type="scientific">Candidatus Electronema aureum</name>
    <dbReference type="NCBI Taxonomy" id="2005002"/>
    <lineage>
        <taxon>Bacteria</taxon>
        <taxon>Pseudomonadati</taxon>
        <taxon>Thermodesulfobacteriota</taxon>
        <taxon>Desulfobulbia</taxon>
        <taxon>Desulfobulbales</taxon>
        <taxon>Desulfobulbaceae</taxon>
        <taxon>Candidatus Electronema</taxon>
    </lineage>
</organism>
<dbReference type="NCBIfam" id="NF005334">
    <property type="entry name" value="PRK06855.1"/>
    <property type="match status" value="1"/>
</dbReference>
<evidence type="ECO:0000313" key="8">
    <source>
        <dbReference type="EMBL" id="TAA75655.1"/>
    </source>
</evidence>
<keyword evidence="9" id="KW-1185">Reference proteome</keyword>
<dbReference type="CDD" id="cd00609">
    <property type="entry name" value="AAT_like"/>
    <property type="match status" value="1"/>
</dbReference>
<sequence length="436" mass="48536">MRTDILHIGAGELTYEIRNIVNVGNQLQALGVKVNWENIGDPIAKGEQIPTWMKDIVAAAACDNASYGYSPTRGVLATRQFLAEQTNALGGAQITAEDILFFNGLGDAISKVFGLLKPTARVVVPTPSYSTHSSAEAAHAGDRPLTYILDPNHNWYPDLDDLENNIKYNPAIAGILVINPDNPTGAVYPERILRAIVDIAERYDLFIVCDEVYQNMVYNGTKAVPLATVIGTRVPALCMRGMSKEMPWPGGRCGWIEVYNGHNDPMFEKYTKSILNAKMMEVCSTTLPQLVLPKVVTHPEYPKYLNERIRRYERYSNIAYNILKELKGVLVNRTNGAFYMSVVFEHGLLNHKQSLPIVKDEVRTTVEKMVSGSGVEPDKRFVYYLLGSTGICVVPLSSFATTLQGFRITLLERDEETFTRIFNTIADSIRLYVASA</sequence>
<reference evidence="8" key="1">
    <citation type="submission" date="2017-07" db="EMBL/GenBank/DDBJ databases">
        <title>The cable genome - Insights into the physiology and evolution of filamentous bacteria capable of sulfide oxidation via long distance electron transfer.</title>
        <authorList>
            <person name="Thorup C."/>
            <person name="Bjerg J.T."/>
            <person name="Schreiber L."/>
            <person name="Nielsen L.P."/>
            <person name="Kjeldsen K.U."/>
            <person name="Boesen T."/>
            <person name="Boggild A."/>
            <person name="Meysman F."/>
            <person name="Geelhoed J."/>
            <person name="Schramm A."/>
        </authorList>
    </citation>
    <scope>NUCLEOTIDE SEQUENCE [LARGE SCALE GENOMIC DNA]</scope>
    <source>
        <strain evidence="8">GS</strain>
    </source>
</reference>
<accession>A0A521G3R2</accession>
<dbReference type="AlphaFoldDB" id="A0A521G3R2"/>
<dbReference type="Gene3D" id="3.40.640.10">
    <property type="entry name" value="Type I PLP-dependent aspartate aminotransferase-like (Major domain)"/>
    <property type="match status" value="1"/>
</dbReference>
<dbReference type="InterPro" id="IPR015422">
    <property type="entry name" value="PyrdxlP-dep_Trfase_small"/>
</dbReference>
<keyword evidence="3 8" id="KW-0032">Aminotransferase</keyword>
<comment type="caution">
    <text evidence="8">The sequence shown here is derived from an EMBL/GenBank/DDBJ whole genome shotgun (WGS) entry which is preliminary data.</text>
</comment>
<comment type="similarity">
    <text evidence="2">Belongs to the class-I pyridoxal-phosphate-dependent aminotransferase family.</text>
</comment>
<dbReference type="EMBL" id="NQJD01000005">
    <property type="protein sequence ID" value="TAA75655.1"/>
    <property type="molecule type" value="Genomic_DNA"/>
</dbReference>
<dbReference type="InterPro" id="IPR015421">
    <property type="entry name" value="PyrdxlP-dep_Trfase_major"/>
</dbReference>
<proteinExistence type="inferred from homology"/>
<evidence type="ECO:0000313" key="9">
    <source>
        <dbReference type="Proteomes" id="UP000316238"/>
    </source>
</evidence>
<dbReference type="PANTHER" id="PTHR43488:SF2">
    <property type="entry name" value="GLUTAMATE-PYRUVATE AMINOTRANSFERASE ALAA"/>
    <property type="match status" value="1"/>
</dbReference>
<keyword evidence="4" id="KW-0808">Transferase</keyword>
<evidence type="ECO:0000256" key="2">
    <source>
        <dbReference type="ARBA" id="ARBA00007441"/>
    </source>
</evidence>
<evidence type="ECO:0000256" key="3">
    <source>
        <dbReference type="ARBA" id="ARBA00022576"/>
    </source>
</evidence>
<evidence type="ECO:0000259" key="7">
    <source>
        <dbReference type="Pfam" id="PF00155"/>
    </source>
</evidence>
<dbReference type="InterPro" id="IPR051926">
    <property type="entry name" value="Ala_Aminotransferase"/>
</dbReference>
<dbReference type="SUPFAM" id="SSF53383">
    <property type="entry name" value="PLP-dependent transferases"/>
    <property type="match status" value="1"/>
</dbReference>
<gene>
    <name evidence="8" type="ORF">CDV28_105113</name>
</gene>
<dbReference type="Proteomes" id="UP000316238">
    <property type="component" value="Unassembled WGS sequence"/>
</dbReference>
<feature type="domain" description="Aminotransferase class I/classII large" evidence="7">
    <location>
        <begin position="48"/>
        <end position="420"/>
    </location>
</feature>
<evidence type="ECO:0000256" key="5">
    <source>
        <dbReference type="ARBA" id="ARBA00022898"/>
    </source>
</evidence>
<evidence type="ECO:0000256" key="6">
    <source>
        <dbReference type="ARBA" id="ARBA00026106"/>
    </source>
</evidence>
<dbReference type="Gene3D" id="3.90.1150.10">
    <property type="entry name" value="Aspartate Aminotransferase, domain 1"/>
    <property type="match status" value="1"/>
</dbReference>
<protein>
    <recommendedName>
        <fullName evidence="6">alanine transaminase</fullName>
        <ecNumber evidence="6">2.6.1.2</ecNumber>
    </recommendedName>
</protein>
<comment type="cofactor">
    <cofactor evidence="1">
        <name>pyridoxal 5'-phosphate</name>
        <dbReference type="ChEBI" id="CHEBI:597326"/>
    </cofactor>
</comment>
<evidence type="ECO:0000256" key="1">
    <source>
        <dbReference type="ARBA" id="ARBA00001933"/>
    </source>
</evidence>
<dbReference type="EC" id="2.6.1.2" evidence="6"/>